<reference evidence="1" key="1">
    <citation type="submission" date="2023-04" db="EMBL/GenBank/DDBJ databases">
        <title>A chromosome-level genome assembly of the parasitoid wasp Eretmocerus hayati.</title>
        <authorList>
            <person name="Zhong Y."/>
            <person name="Liu S."/>
            <person name="Liu Y."/>
        </authorList>
    </citation>
    <scope>NUCLEOTIDE SEQUENCE</scope>
    <source>
        <strain evidence="1">ZJU_SS_LIU_2023</strain>
    </source>
</reference>
<proteinExistence type="predicted"/>
<dbReference type="EMBL" id="CM056741">
    <property type="protein sequence ID" value="KAJ8683110.1"/>
    <property type="molecule type" value="Genomic_DNA"/>
</dbReference>
<dbReference type="Proteomes" id="UP001239111">
    <property type="component" value="Chromosome 1"/>
</dbReference>
<protein>
    <submittedName>
        <fullName evidence="1">Uncharacterized protein</fullName>
    </submittedName>
</protein>
<evidence type="ECO:0000313" key="1">
    <source>
        <dbReference type="EMBL" id="KAJ8683110.1"/>
    </source>
</evidence>
<evidence type="ECO:0000313" key="2">
    <source>
        <dbReference type="Proteomes" id="UP001239111"/>
    </source>
</evidence>
<keyword evidence="2" id="KW-1185">Reference proteome</keyword>
<gene>
    <name evidence="1" type="ORF">QAD02_018902</name>
</gene>
<accession>A0ACC2PHP0</accession>
<comment type="caution">
    <text evidence="1">The sequence shown here is derived from an EMBL/GenBank/DDBJ whole genome shotgun (WGS) entry which is preliminary data.</text>
</comment>
<sequence length="268" mass="31107">MYVNTRDIFILVGYFVFFAAKGCFLKSIFKESNCNGASGKTQILYVIVFVTRSTSNILNGSEVLWRMHPTEAVLNSVFLFVSLFLLWSIFIKFSDSYQREDDICRIEPLLLALGVFSMRNGLWDFSKIVESVAILPQLFLSVRQKRIEPQVRLYVSLLALSQLIHLFVVYDSMYLKSSMIQFVLYLKFFERYMPTVSMWGLLWRLGHNDHLKNEDQVISTLESVYSKEKEAADNARLQHQHQNFQDVNPPPYEAAVIHQSILIEPKPV</sequence>
<organism evidence="1 2">
    <name type="scientific">Eretmocerus hayati</name>
    <dbReference type="NCBI Taxonomy" id="131215"/>
    <lineage>
        <taxon>Eukaryota</taxon>
        <taxon>Metazoa</taxon>
        <taxon>Ecdysozoa</taxon>
        <taxon>Arthropoda</taxon>
        <taxon>Hexapoda</taxon>
        <taxon>Insecta</taxon>
        <taxon>Pterygota</taxon>
        <taxon>Neoptera</taxon>
        <taxon>Endopterygota</taxon>
        <taxon>Hymenoptera</taxon>
        <taxon>Apocrita</taxon>
        <taxon>Proctotrupomorpha</taxon>
        <taxon>Chalcidoidea</taxon>
        <taxon>Aphelinidae</taxon>
        <taxon>Aphelininae</taxon>
        <taxon>Eretmocerus</taxon>
    </lineage>
</organism>
<name>A0ACC2PHP0_9HYME</name>